<dbReference type="InterPro" id="IPR010998">
    <property type="entry name" value="Integrase_recombinase_N"/>
</dbReference>
<dbReference type="SUPFAM" id="SSF56349">
    <property type="entry name" value="DNA breaking-rejoining enzymes"/>
    <property type="match status" value="1"/>
</dbReference>
<dbReference type="PANTHER" id="PTHR30629:SF2">
    <property type="entry name" value="PROPHAGE INTEGRASE INTS-RELATED"/>
    <property type="match status" value="1"/>
</dbReference>
<reference evidence="6" key="2">
    <citation type="submission" date="2020-09" db="EMBL/GenBank/DDBJ databases">
        <authorList>
            <person name="Sun Q."/>
            <person name="Kim S."/>
        </authorList>
    </citation>
    <scope>NUCLEOTIDE SEQUENCE</scope>
    <source>
        <strain evidence="6">KCTC 42731</strain>
    </source>
</reference>
<evidence type="ECO:0000259" key="5">
    <source>
        <dbReference type="PROSITE" id="PS51898"/>
    </source>
</evidence>
<accession>A0A919EJW8</accession>
<dbReference type="GO" id="GO:0003677">
    <property type="term" value="F:DNA binding"/>
    <property type="evidence" value="ECO:0007669"/>
    <property type="project" value="UniProtKB-KW"/>
</dbReference>
<dbReference type="InterPro" id="IPR050808">
    <property type="entry name" value="Phage_Integrase"/>
</dbReference>
<dbReference type="InterPro" id="IPR013762">
    <property type="entry name" value="Integrase-like_cat_sf"/>
</dbReference>
<keyword evidence="2" id="KW-0229">DNA integration</keyword>
<sequence length="445" mass="51299">MIEEIYTERLLDAETRLKTLTANFGEAFPTRKIANRLYASAKQGNKTLIFRMQKHGKYHYQTLGILDKQISLEEAVEQSFVYEKQLNTNGYIDDYTYQLQEHRRNIKTIDDLAYDWFIASEAEFDITEPEPLKDMARIQGLYHKHMQPYIGNASISHFDGCLIEVMVKKIRAKAAGTPFSYKATAKMAREIAEKLLKRGIRYRLIDINVASYFTARETGYVDDSDRTALAPEELLYLIQCLEKVRNTAPINVNIVYILLVLGTRKGDLIKAHNKDFGHTTKHLSDDEEADLVWNLTAEKNGIQRAVYLTQFVQSLLLEIVEVQNGSNYLFPARKSNSDSPFISSSTPNKFIRKIAPKLTKVPHELRHTCRTLLSELEVSDHVADSYILHSTRRYRHDDYHLYPARKRASIELSDTIENLIEEARLLNLIEEVMQENKNAKSISES</sequence>
<dbReference type="PROSITE" id="PS51898">
    <property type="entry name" value="TYR_RECOMBINASE"/>
    <property type="match status" value="1"/>
</dbReference>
<dbReference type="AlphaFoldDB" id="A0A919EJW8"/>
<name>A0A919EJW8_9GAMM</name>
<dbReference type="GO" id="GO:0006310">
    <property type="term" value="P:DNA recombination"/>
    <property type="evidence" value="ECO:0007669"/>
    <property type="project" value="UniProtKB-KW"/>
</dbReference>
<dbReference type="InterPro" id="IPR011010">
    <property type="entry name" value="DNA_brk_join_enz"/>
</dbReference>
<evidence type="ECO:0000313" key="7">
    <source>
        <dbReference type="Proteomes" id="UP000623842"/>
    </source>
</evidence>
<keyword evidence="7" id="KW-1185">Reference proteome</keyword>
<reference evidence="6" key="1">
    <citation type="journal article" date="2014" name="Int. J. Syst. Evol. Microbiol.">
        <title>Complete genome sequence of Corynebacterium casei LMG S-19264T (=DSM 44701T), isolated from a smear-ripened cheese.</title>
        <authorList>
            <consortium name="US DOE Joint Genome Institute (JGI-PGF)"/>
            <person name="Walter F."/>
            <person name="Albersmeier A."/>
            <person name="Kalinowski J."/>
            <person name="Ruckert C."/>
        </authorList>
    </citation>
    <scope>NUCLEOTIDE SEQUENCE</scope>
    <source>
        <strain evidence="6">KCTC 42731</strain>
    </source>
</reference>
<protein>
    <recommendedName>
        <fullName evidence="5">Tyr recombinase domain-containing protein</fullName>
    </recommendedName>
</protein>
<dbReference type="InterPro" id="IPR002104">
    <property type="entry name" value="Integrase_catalytic"/>
</dbReference>
<dbReference type="GO" id="GO:0015074">
    <property type="term" value="P:DNA integration"/>
    <property type="evidence" value="ECO:0007669"/>
    <property type="project" value="UniProtKB-KW"/>
</dbReference>
<feature type="domain" description="Tyr recombinase" evidence="5">
    <location>
        <begin position="224"/>
        <end position="417"/>
    </location>
</feature>
<evidence type="ECO:0000256" key="4">
    <source>
        <dbReference type="ARBA" id="ARBA00023172"/>
    </source>
</evidence>
<gene>
    <name evidence="6" type="ORF">GCM10017161_14920</name>
</gene>
<evidence type="ECO:0000256" key="1">
    <source>
        <dbReference type="ARBA" id="ARBA00008857"/>
    </source>
</evidence>
<keyword evidence="4" id="KW-0233">DNA recombination</keyword>
<evidence type="ECO:0000256" key="2">
    <source>
        <dbReference type="ARBA" id="ARBA00022908"/>
    </source>
</evidence>
<organism evidence="6 7">
    <name type="scientific">Thalassotalea marina</name>
    <dbReference type="NCBI Taxonomy" id="1673741"/>
    <lineage>
        <taxon>Bacteria</taxon>
        <taxon>Pseudomonadati</taxon>
        <taxon>Pseudomonadota</taxon>
        <taxon>Gammaproteobacteria</taxon>
        <taxon>Alteromonadales</taxon>
        <taxon>Colwelliaceae</taxon>
        <taxon>Thalassotalea</taxon>
    </lineage>
</organism>
<comment type="similarity">
    <text evidence="1">Belongs to the 'phage' integrase family.</text>
</comment>
<dbReference type="Proteomes" id="UP000623842">
    <property type="component" value="Unassembled WGS sequence"/>
</dbReference>
<dbReference type="Gene3D" id="1.10.150.130">
    <property type="match status" value="1"/>
</dbReference>
<evidence type="ECO:0000313" key="6">
    <source>
        <dbReference type="EMBL" id="GHF88272.1"/>
    </source>
</evidence>
<dbReference type="PANTHER" id="PTHR30629">
    <property type="entry name" value="PROPHAGE INTEGRASE"/>
    <property type="match status" value="1"/>
</dbReference>
<comment type="caution">
    <text evidence="6">The sequence shown here is derived from an EMBL/GenBank/DDBJ whole genome shotgun (WGS) entry which is preliminary data.</text>
</comment>
<keyword evidence="3" id="KW-0238">DNA-binding</keyword>
<dbReference type="EMBL" id="BNCK01000003">
    <property type="protein sequence ID" value="GHF88272.1"/>
    <property type="molecule type" value="Genomic_DNA"/>
</dbReference>
<dbReference type="RefSeq" id="WP_189768825.1">
    <property type="nucleotide sequence ID" value="NZ_BNCK01000003.1"/>
</dbReference>
<dbReference type="Gene3D" id="1.10.443.10">
    <property type="entry name" value="Intergrase catalytic core"/>
    <property type="match status" value="1"/>
</dbReference>
<evidence type="ECO:0000256" key="3">
    <source>
        <dbReference type="ARBA" id="ARBA00023125"/>
    </source>
</evidence>
<dbReference type="Pfam" id="PF00589">
    <property type="entry name" value="Phage_integrase"/>
    <property type="match status" value="1"/>
</dbReference>
<proteinExistence type="inferred from homology"/>